<dbReference type="PANTHER" id="PTHR22838">
    <property type="entry name" value="WD REPEAT PROTEIN 26-RELATED"/>
    <property type="match status" value="1"/>
</dbReference>
<gene>
    <name evidence="5" type="ORF">PTTW11_07041</name>
</gene>
<keyword evidence="2" id="KW-0677">Repeat</keyword>
<dbReference type="Gene3D" id="2.130.10.10">
    <property type="entry name" value="YVTN repeat-like/Quinoprotein amine dehydrogenase"/>
    <property type="match status" value="1"/>
</dbReference>
<keyword evidence="4" id="KW-0732">Signal</keyword>
<feature type="compositionally biased region" description="Low complexity" evidence="3">
    <location>
        <begin position="1330"/>
        <end position="1348"/>
    </location>
</feature>
<dbReference type="CDD" id="cd00200">
    <property type="entry name" value="WD40"/>
    <property type="match status" value="1"/>
</dbReference>
<dbReference type="Proteomes" id="UP000472372">
    <property type="component" value="Chromosome 6"/>
</dbReference>
<feature type="region of interest" description="Disordered" evidence="3">
    <location>
        <begin position="1328"/>
        <end position="1348"/>
    </location>
</feature>
<feature type="compositionally biased region" description="Polar residues" evidence="3">
    <location>
        <begin position="763"/>
        <end position="779"/>
    </location>
</feature>
<dbReference type="GO" id="GO:0004553">
    <property type="term" value="F:hydrolase activity, hydrolyzing O-glycosyl compounds"/>
    <property type="evidence" value="ECO:0007669"/>
    <property type="project" value="InterPro"/>
</dbReference>
<dbReference type="SUPFAM" id="SSF51445">
    <property type="entry name" value="(Trans)glycosidases"/>
    <property type="match status" value="1"/>
</dbReference>
<evidence type="ECO:0000256" key="2">
    <source>
        <dbReference type="ARBA" id="ARBA00022737"/>
    </source>
</evidence>
<feature type="signal peptide" evidence="4">
    <location>
        <begin position="1"/>
        <end position="19"/>
    </location>
</feature>
<dbReference type="InterPro" id="IPR006594">
    <property type="entry name" value="LisH"/>
</dbReference>
<feature type="compositionally biased region" description="Polar residues" evidence="3">
    <location>
        <begin position="743"/>
        <end position="754"/>
    </location>
</feature>
<feature type="region of interest" description="Disordered" evidence="3">
    <location>
        <begin position="635"/>
        <end position="794"/>
    </location>
</feature>
<dbReference type="PRINTS" id="PR00131">
    <property type="entry name" value="GLHYDRLASE1"/>
</dbReference>
<dbReference type="GO" id="GO:0005975">
    <property type="term" value="P:carbohydrate metabolic process"/>
    <property type="evidence" value="ECO:0007669"/>
    <property type="project" value="InterPro"/>
</dbReference>
<sequence length="1348" mass="149032">MGRLSPLVGYVLFASLINAESNATSTISFALPSGYTASNFNASAQPTAYTRTDFSPNALASLWDLVGPIATGPVTTTVAPTPEPTAYPQPDPQYYHALVGSGYPEAQGLKLPANFQWGFSSSAYQIEGAAKDEGKGPSIWDLLAHRVPNYVSDNTTGDVVAQHYYLYKQDFARLASLGVKSFSPSFSWPRFFPFGHGPVNEEAVAHYDDVITSMHANGLHPAVTLFHWDTPLAIFNEYGAWTDRRVVEDFFNYAKFVITRYDAYVDEWFTINEPQYCNWQYAGYPAGKYYAAPNGVTGSVEARFLCGHYTLLAHAKVAKWYHEEFKGRGRITFKNSGNYYEANSTKPEDEVARQRNFDFSIGWFGGPWTDGDYPQSLKDTLGDLLPEFTQEEKDMIKGSCDFYAIDPYSSFMAFEVGGGLEACTSNRSHPGFPDCAGSASVAPNGFPIGPAADPAMSWFYSAPAGVRRFLKHITQVLFPSIPDIIVSEFGFAEPFEAQWQNLNSALWDLKRADYFQQYLDNILLAIHEDKVNVSGAFGWAIYDNHEWALGTSVRFGVQYVNYTSLERTPKASMFQFLNWFKEHEASGNATMKFYIVTAPGKLLRRRGCHLAPKGPARFTHPVHLPYLDETAPNPPSPIAADYPAIPNSPASPSPVLSAHLNLPEPTPRLSDYPSAATTTPSEHTLAGKRRHSFSAIDGEDEEDPLAHGNRGRQPHHISKRRRTQDGTMRLDNDSSKSSQSPSRNFTNGSSQSAAPRSPLGKNANGSAHSRNESNGSYTNGGPVANGRPMPTTFFGHDREEVTRILIQSLTDLGYHSAAGALCKESGFQLEGPTVAAFRSSVLNGDWEEAEELLFGSTTYDNIGVVGLNASYGKPWGKSGSLPSSQHSPGLTLAEGANREVMLFWLKQQKYLELLERRDLSKALAVLRQELTPLNQDVSRLHALSALIMCQSAEDLRQQAQWDGANGESRMHLLSDLSKSISPSIMIPEHRLSVLLDEVKEGWIANCLYHNTAASPSLYLDHNCERDDFPTKAVLDLRHHKDEVWFLQYSNDGTKLASTSKDTTIIIYETNTYKVLHQLDEHRDSGVTHLAWSPDDTKIVTCCSQPENSARIWDVKTGTCIQCISDFTYPCTTAAWDPSGTRVIIGSQDDTMGCGIWDLDGHLKHKFSNDSGKLRANDLAVSPDGQRLVVITETSIVVFDFVSYEKIHEFQLEDVKLTSVSISQDSRHMLVSMSPDQIKLMEIDTGDVIQRFEGHIQKQFIIRSAFGGADENFVVSGSEDSRIYIWRSNGLLIEALDAHPGCVNSVAWHPKDPTTFASAGDDMRVKIWKPASASPMPSGSGTTSNGYGR</sequence>
<feature type="compositionally biased region" description="Low complexity" evidence="3">
    <location>
        <begin position="643"/>
        <end position="654"/>
    </location>
</feature>
<accession>A0A6S6W6F1</accession>
<dbReference type="GO" id="GO:0034657">
    <property type="term" value="C:GID complex"/>
    <property type="evidence" value="ECO:0007669"/>
    <property type="project" value="TreeGrafter"/>
</dbReference>
<dbReference type="PROSITE" id="PS50896">
    <property type="entry name" value="LISH"/>
    <property type="match status" value="1"/>
</dbReference>
<dbReference type="Pfam" id="PF23627">
    <property type="entry name" value="LisH_WDR26"/>
    <property type="match status" value="1"/>
</dbReference>
<dbReference type="Pfam" id="PF00400">
    <property type="entry name" value="WD40"/>
    <property type="match status" value="4"/>
</dbReference>
<name>A0A6S6W6F1_9PLEO</name>
<dbReference type="InterPro" id="IPR017853">
    <property type="entry name" value="GH"/>
</dbReference>
<evidence type="ECO:0000256" key="4">
    <source>
        <dbReference type="SAM" id="SignalP"/>
    </source>
</evidence>
<evidence type="ECO:0000256" key="3">
    <source>
        <dbReference type="SAM" id="MobiDB-lite"/>
    </source>
</evidence>
<dbReference type="GO" id="GO:0043161">
    <property type="term" value="P:proteasome-mediated ubiquitin-dependent protein catabolic process"/>
    <property type="evidence" value="ECO:0007669"/>
    <property type="project" value="TreeGrafter"/>
</dbReference>
<dbReference type="EMBL" id="HG992982">
    <property type="protein sequence ID" value="CAE7186859.1"/>
    <property type="molecule type" value="Genomic_DNA"/>
</dbReference>
<reference evidence="5" key="1">
    <citation type="submission" date="2021-02" db="EMBL/GenBank/DDBJ databases">
        <authorList>
            <person name="Syme A R."/>
            <person name="Syme A R."/>
            <person name="Moolhuijzen P."/>
        </authorList>
    </citation>
    <scope>NUCLEOTIDE SEQUENCE</scope>
    <source>
        <strain evidence="5">W1-1</strain>
    </source>
</reference>
<keyword evidence="5" id="KW-0378">Hydrolase</keyword>
<dbReference type="PROSITE" id="PS00653">
    <property type="entry name" value="GLYCOSYL_HYDROL_F1_2"/>
    <property type="match status" value="1"/>
</dbReference>
<dbReference type="PANTHER" id="PTHR22838:SF0">
    <property type="entry name" value="WD REPEAT-CONTAINING PROTEIN 26"/>
    <property type="match status" value="1"/>
</dbReference>
<evidence type="ECO:0000256" key="1">
    <source>
        <dbReference type="ARBA" id="ARBA00022574"/>
    </source>
</evidence>
<protein>
    <submittedName>
        <fullName evidence="5">Glycoside hydrolase family 1 protein</fullName>
    </submittedName>
</protein>
<dbReference type="SUPFAM" id="SSF50978">
    <property type="entry name" value="WD40 repeat-like"/>
    <property type="match status" value="1"/>
</dbReference>
<dbReference type="InterPro" id="IPR033132">
    <property type="entry name" value="GH_1_N_CS"/>
</dbReference>
<dbReference type="InterPro" id="IPR001680">
    <property type="entry name" value="WD40_rpt"/>
</dbReference>
<feature type="chain" id="PRO_5043703007" evidence="4">
    <location>
        <begin position="20"/>
        <end position="1348"/>
    </location>
</feature>
<feature type="compositionally biased region" description="Basic residues" evidence="3">
    <location>
        <begin position="709"/>
        <end position="722"/>
    </location>
</feature>
<dbReference type="PROSITE" id="PS50082">
    <property type="entry name" value="WD_REPEATS_2"/>
    <property type="match status" value="2"/>
</dbReference>
<proteinExistence type="predicted"/>
<organism evidence="5 6">
    <name type="scientific">Pyrenophora teres f. teres</name>
    <dbReference type="NCBI Taxonomy" id="97479"/>
    <lineage>
        <taxon>Eukaryota</taxon>
        <taxon>Fungi</taxon>
        <taxon>Dikarya</taxon>
        <taxon>Ascomycota</taxon>
        <taxon>Pezizomycotina</taxon>
        <taxon>Dothideomycetes</taxon>
        <taxon>Pleosporomycetidae</taxon>
        <taxon>Pleosporales</taxon>
        <taxon>Pleosporineae</taxon>
        <taxon>Pleosporaceae</taxon>
        <taxon>Pyrenophora</taxon>
    </lineage>
</organism>
<evidence type="ECO:0000313" key="5">
    <source>
        <dbReference type="EMBL" id="CAE7186859.1"/>
    </source>
</evidence>
<dbReference type="Pfam" id="PF00232">
    <property type="entry name" value="Glyco_hydro_1"/>
    <property type="match status" value="1"/>
</dbReference>
<dbReference type="InterPro" id="IPR001360">
    <property type="entry name" value="Glyco_hydro_1"/>
</dbReference>
<dbReference type="InterPro" id="IPR036322">
    <property type="entry name" value="WD40_repeat_dom_sf"/>
</dbReference>
<keyword evidence="1" id="KW-0853">WD repeat</keyword>
<evidence type="ECO:0000313" key="6">
    <source>
        <dbReference type="Proteomes" id="UP000472372"/>
    </source>
</evidence>
<dbReference type="InterPro" id="IPR051350">
    <property type="entry name" value="WD_repeat-ST_regulator"/>
</dbReference>
<dbReference type="SMART" id="SM00320">
    <property type="entry name" value="WD40"/>
    <property type="match status" value="7"/>
</dbReference>
<dbReference type="Gene3D" id="3.20.20.80">
    <property type="entry name" value="Glycosidases"/>
    <property type="match status" value="1"/>
</dbReference>
<dbReference type="InterPro" id="IPR015943">
    <property type="entry name" value="WD40/YVTN_repeat-like_dom_sf"/>
</dbReference>
<dbReference type="PROSITE" id="PS50294">
    <property type="entry name" value="WD_REPEATS_REGION"/>
    <property type="match status" value="1"/>
</dbReference>